<dbReference type="EMBL" id="CAXAMN010025228">
    <property type="protein sequence ID" value="CAK9093517.1"/>
    <property type="molecule type" value="Genomic_DNA"/>
</dbReference>
<organism evidence="2 3">
    <name type="scientific">Durusdinium trenchii</name>
    <dbReference type="NCBI Taxonomy" id="1381693"/>
    <lineage>
        <taxon>Eukaryota</taxon>
        <taxon>Sar</taxon>
        <taxon>Alveolata</taxon>
        <taxon>Dinophyceae</taxon>
        <taxon>Suessiales</taxon>
        <taxon>Symbiodiniaceae</taxon>
        <taxon>Durusdinium</taxon>
    </lineage>
</organism>
<gene>
    <name evidence="1" type="ORF">CCMP2556_LOCUS44637</name>
    <name evidence="2" type="ORF">CCMP2556_LOCUS44685</name>
</gene>
<accession>A0ABP0R321</accession>
<dbReference type="PANTHER" id="PTHR43400:SF1">
    <property type="entry name" value="FUMARATE REDUCTASE"/>
    <property type="match status" value="1"/>
</dbReference>
<evidence type="ECO:0000313" key="3">
    <source>
        <dbReference type="Proteomes" id="UP001642484"/>
    </source>
</evidence>
<dbReference type="EMBL" id="CAXAMN010025206">
    <property type="protein sequence ID" value="CAK9093392.1"/>
    <property type="molecule type" value="Genomic_DNA"/>
</dbReference>
<evidence type="ECO:0000313" key="2">
    <source>
        <dbReference type="EMBL" id="CAK9093517.1"/>
    </source>
</evidence>
<dbReference type="InterPro" id="IPR036188">
    <property type="entry name" value="FAD/NAD-bd_sf"/>
</dbReference>
<protein>
    <submittedName>
        <fullName evidence="2">Uncharacterized protein</fullName>
    </submittedName>
</protein>
<dbReference type="Proteomes" id="UP001642484">
    <property type="component" value="Unassembled WGS sequence"/>
</dbReference>
<dbReference type="InterPro" id="IPR050315">
    <property type="entry name" value="FAD-oxidoreductase_2"/>
</dbReference>
<comment type="caution">
    <text evidence="2">The sequence shown here is derived from an EMBL/GenBank/DDBJ whole genome shotgun (WGS) entry which is preliminary data.</text>
</comment>
<evidence type="ECO:0000313" key="1">
    <source>
        <dbReference type="EMBL" id="CAK9093392.1"/>
    </source>
</evidence>
<proteinExistence type="predicted"/>
<reference evidence="2 3" key="1">
    <citation type="submission" date="2024-02" db="EMBL/GenBank/DDBJ databases">
        <authorList>
            <person name="Chen Y."/>
            <person name="Shah S."/>
            <person name="Dougan E. K."/>
            <person name="Thang M."/>
            <person name="Chan C."/>
        </authorList>
    </citation>
    <scope>NUCLEOTIDE SEQUENCE [LARGE SCALE GENOMIC DNA]</scope>
</reference>
<sequence>MNGPIALQMLLPQSMRLKLVGGGFQTAWNRSQLTKLFAATLHCSSVAAFEALAQLVLLVLRCDELPRRVVTTLVLQAACGLAYDDSEACFKDDTLGAGETNGELANLLCRNSLPDMSWLVDKFDLDFSVVSKLSCHSRARTSRTKDSTPGMAITYALMQMVEKVAEVSDRARLVTKAEVFQLLLRDGNVVGCQYRKSGCSSKEYGPVVLCTGLSPVNYIIYVRLSALSSNACFAQENMLLPLCW</sequence>
<name>A0ABP0R321_9DINO</name>
<dbReference type="PANTHER" id="PTHR43400">
    <property type="entry name" value="FUMARATE REDUCTASE"/>
    <property type="match status" value="1"/>
</dbReference>
<keyword evidence="3" id="KW-1185">Reference proteome</keyword>
<dbReference type="Gene3D" id="3.50.50.60">
    <property type="entry name" value="FAD/NAD(P)-binding domain"/>
    <property type="match status" value="1"/>
</dbReference>